<dbReference type="GeneID" id="92381577"/>
<keyword evidence="2" id="KW-1185">Reference proteome</keyword>
<dbReference type="VEuPathDB" id="TriTrypDB:TEOVI_000764300"/>
<dbReference type="AlphaFoldDB" id="A0A1G4I2U6"/>
<accession>A0A1G4I2U6</accession>
<dbReference type="EMBL" id="CZPT02000473">
    <property type="protein sequence ID" value="SCU65989.1"/>
    <property type="molecule type" value="Genomic_DNA"/>
</dbReference>
<evidence type="ECO:0000313" key="1">
    <source>
        <dbReference type="EMBL" id="SCU65989.1"/>
    </source>
</evidence>
<sequence length="71" mass="8072">MTDEPAANPNDDLLKIAAYEEQKIEDYNYAMFKTAEVEIIEEASTEAESKPRLIKLLAKPLGTLDQEQTER</sequence>
<protein>
    <submittedName>
        <fullName evidence="1">Uncharacterized protein</fullName>
    </submittedName>
</protein>
<proteinExistence type="predicted"/>
<dbReference type="Proteomes" id="UP000195570">
    <property type="component" value="Unassembled WGS sequence"/>
</dbReference>
<organism evidence="1 2">
    <name type="scientific">Trypanosoma equiperdum</name>
    <dbReference type="NCBI Taxonomy" id="5694"/>
    <lineage>
        <taxon>Eukaryota</taxon>
        <taxon>Discoba</taxon>
        <taxon>Euglenozoa</taxon>
        <taxon>Kinetoplastea</taxon>
        <taxon>Metakinetoplastina</taxon>
        <taxon>Trypanosomatida</taxon>
        <taxon>Trypanosomatidae</taxon>
        <taxon>Trypanosoma</taxon>
    </lineage>
</organism>
<reference evidence="1" key="1">
    <citation type="submission" date="2016-09" db="EMBL/GenBank/DDBJ databases">
        <authorList>
            <person name="Hebert L."/>
            <person name="Moumen B."/>
        </authorList>
    </citation>
    <scope>NUCLEOTIDE SEQUENCE [LARGE SCALE GENOMIC DNA]</scope>
    <source>
        <strain evidence="1">OVI</strain>
    </source>
</reference>
<dbReference type="RefSeq" id="XP_067077494.1">
    <property type="nucleotide sequence ID" value="XM_067221393.1"/>
</dbReference>
<name>A0A1G4I2U6_TRYEQ</name>
<evidence type="ECO:0000313" key="2">
    <source>
        <dbReference type="Proteomes" id="UP000195570"/>
    </source>
</evidence>
<gene>
    <name evidence="1" type="ORF">TEOVI_000764300</name>
</gene>
<comment type="caution">
    <text evidence="1">The sequence shown here is derived from an EMBL/GenBank/DDBJ whole genome shotgun (WGS) entry which is preliminary data.</text>
</comment>